<dbReference type="InterPro" id="IPR036390">
    <property type="entry name" value="WH_DNA-bd_sf"/>
</dbReference>
<dbReference type="PANTHER" id="PTHR43132:SF2">
    <property type="entry name" value="ARSENICAL RESISTANCE OPERON REPRESSOR ARSR-RELATED"/>
    <property type="match status" value="1"/>
</dbReference>
<dbReference type="PRINTS" id="PR00778">
    <property type="entry name" value="HTHARSR"/>
</dbReference>
<dbReference type="OrthoDB" id="9802016at2"/>
<comment type="caution">
    <text evidence="5">The sequence shown here is derived from an EMBL/GenBank/DDBJ whole genome shotgun (WGS) entry which is preliminary data.</text>
</comment>
<sequence length="95" mass="10896">MENNFKHYEETAEILKALAHPVRLCIVRGLLTKESCNVSYMQECLGLPQSTVSQHLQKLRSLGIVETERNGLEINYSVKDERIKQLIHIFLGEAK</sequence>
<protein>
    <submittedName>
        <fullName evidence="5">ArsR family transcriptional regulator</fullName>
    </submittedName>
</protein>
<evidence type="ECO:0000313" key="5">
    <source>
        <dbReference type="EMBL" id="RED65355.1"/>
    </source>
</evidence>
<evidence type="ECO:0000256" key="2">
    <source>
        <dbReference type="ARBA" id="ARBA00023125"/>
    </source>
</evidence>
<accession>A0A3D9IUI8</accession>
<dbReference type="InterPro" id="IPR036388">
    <property type="entry name" value="WH-like_DNA-bd_sf"/>
</dbReference>
<dbReference type="NCBIfam" id="NF033788">
    <property type="entry name" value="HTH_metalloreg"/>
    <property type="match status" value="1"/>
</dbReference>
<keyword evidence="1" id="KW-0805">Transcription regulation</keyword>
<evidence type="ECO:0000256" key="1">
    <source>
        <dbReference type="ARBA" id="ARBA00023015"/>
    </source>
</evidence>
<evidence type="ECO:0000313" key="6">
    <source>
        <dbReference type="Proteomes" id="UP000256977"/>
    </source>
</evidence>
<dbReference type="EMBL" id="QRDZ01000020">
    <property type="protein sequence ID" value="RED65355.1"/>
    <property type="molecule type" value="Genomic_DNA"/>
</dbReference>
<evidence type="ECO:0000259" key="4">
    <source>
        <dbReference type="PROSITE" id="PS50987"/>
    </source>
</evidence>
<dbReference type="SUPFAM" id="SSF46785">
    <property type="entry name" value="Winged helix' DNA-binding domain"/>
    <property type="match status" value="1"/>
</dbReference>
<dbReference type="GO" id="GO:0003677">
    <property type="term" value="F:DNA binding"/>
    <property type="evidence" value="ECO:0007669"/>
    <property type="project" value="UniProtKB-KW"/>
</dbReference>
<dbReference type="InterPro" id="IPR011991">
    <property type="entry name" value="ArsR-like_HTH"/>
</dbReference>
<dbReference type="PANTHER" id="PTHR43132">
    <property type="entry name" value="ARSENICAL RESISTANCE OPERON REPRESSOR ARSR-RELATED"/>
    <property type="match status" value="1"/>
</dbReference>
<feature type="domain" description="HTH arsR-type" evidence="4">
    <location>
        <begin position="3"/>
        <end position="95"/>
    </location>
</feature>
<dbReference type="InterPro" id="IPR051011">
    <property type="entry name" value="Metal_resp_trans_reg"/>
</dbReference>
<dbReference type="CDD" id="cd00090">
    <property type="entry name" value="HTH_ARSR"/>
    <property type="match status" value="1"/>
</dbReference>
<dbReference type="Gene3D" id="1.10.10.10">
    <property type="entry name" value="Winged helix-like DNA-binding domain superfamily/Winged helix DNA-binding domain"/>
    <property type="match status" value="1"/>
</dbReference>
<dbReference type="GO" id="GO:0003700">
    <property type="term" value="F:DNA-binding transcription factor activity"/>
    <property type="evidence" value="ECO:0007669"/>
    <property type="project" value="InterPro"/>
</dbReference>
<keyword evidence="3" id="KW-0804">Transcription</keyword>
<dbReference type="Pfam" id="PF12840">
    <property type="entry name" value="HTH_20"/>
    <property type="match status" value="1"/>
</dbReference>
<dbReference type="Proteomes" id="UP000256977">
    <property type="component" value="Unassembled WGS sequence"/>
</dbReference>
<dbReference type="RefSeq" id="WP_116063019.1">
    <property type="nucleotide sequence ID" value="NZ_QRDZ01000020.1"/>
</dbReference>
<dbReference type="SMART" id="SM00418">
    <property type="entry name" value="HTH_ARSR"/>
    <property type="match status" value="1"/>
</dbReference>
<reference evidence="5 6" key="1">
    <citation type="submission" date="2018-07" db="EMBL/GenBank/DDBJ databases">
        <title>Genomic Encyclopedia of Type Strains, Phase III (KMG-III): the genomes of soil and plant-associated and newly described type strains.</title>
        <authorList>
            <person name="Whitman W."/>
        </authorList>
    </citation>
    <scope>NUCLEOTIDE SEQUENCE [LARGE SCALE GENOMIC DNA]</scope>
    <source>
        <strain evidence="5 6">CECT 7287</strain>
    </source>
</reference>
<dbReference type="InterPro" id="IPR001845">
    <property type="entry name" value="HTH_ArsR_DNA-bd_dom"/>
</dbReference>
<organism evidence="5 6">
    <name type="scientific">Cohnella phaseoli</name>
    <dbReference type="NCBI Taxonomy" id="456490"/>
    <lineage>
        <taxon>Bacteria</taxon>
        <taxon>Bacillati</taxon>
        <taxon>Bacillota</taxon>
        <taxon>Bacilli</taxon>
        <taxon>Bacillales</taxon>
        <taxon>Paenibacillaceae</taxon>
        <taxon>Cohnella</taxon>
    </lineage>
</organism>
<evidence type="ECO:0000256" key="3">
    <source>
        <dbReference type="ARBA" id="ARBA00023163"/>
    </source>
</evidence>
<keyword evidence="2" id="KW-0238">DNA-binding</keyword>
<name>A0A3D9IUI8_9BACL</name>
<dbReference type="AlphaFoldDB" id="A0A3D9IUI8"/>
<gene>
    <name evidence="5" type="ORF">DFP98_120105</name>
</gene>
<proteinExistence type="predicted"/>
<keyword evidence="6" id="KW-1185">Reference proteome</keyword>
<dbReference type="PROSITE" id="PS50987">
    <property type="entry name" value="HTH_ARSR_2"/>
    <property type="match status" value="1"/>
</dbReference>